<dbReference type="EMBL" id="GFPF01012465">
    <property type="protein sequence ID" value="MAA23611.1"/>
    <property type="molecule type" value="Transcribed_RNA"/>
</dbReference>
<protein>
    <submittedName>
        <fullName evidence="1">Tick transposon</fullName>
    </submittedName>
</protein>
<name>A0A224Z800_9ACAR</name>
<reference evidence="1" key="1">
    <citation type="journal article" date="2017" name="Parasit. Vectors">
        <title>Sialotranscriptomics of Rhipicephalus zambeziensis reveals intricate expression profiles of secretory proteins and suggests tight temporal transcriptional regulation during blood-feeding.</title>
        <authorList>
            <person name="de Castro M.H."/>
            <person name="de Klerk D."/>
            <person name="Pienaar R."/>
            <person name="Rees D.J.G."/>
            <person name="Mans B.J."/>
        </authorList>
    </citation>
    <scope>NUCLEOTIDE SEQUENCE</scope>
    <source>
        <tissue evidence="1">Salivary glands</tissue>
    </source>
</reference>
<organism evidence="1">
    <name type="scientific">Rhipicephalus zambeziensis</name>
    <dbReference type="NCBI Taxonomy" id="60191"/>
    <lineage>
        <taxon>Eukaryota</taxon>
        <taxon>Metazoa</taxon>
        <taxon>Ecdysozoa</taxon>
        <taxon>Arthropoda</taxon>
        <taxon>Chelicerata</taxon>
        <taxon>Arachnida</taxon>
        <taxon>Acari</taxon>
        <taxon>Parasitiformes</taxon>
        <taxon>Ixodida</taxon>
        <taxon>Ixodoidea</taxon>
        <taxon>Ixodidae</taxon>
        <taxon>Rhipicephalinae</taxon>
        <taxon>Rhipicephalus</taxon>
        <taxon>Rhipicephalus</taxon>
    </lineage>
</organism>
<dbReference type="AlphaFoldDB" id="A0A224Z800"/>
<evidence type="ECO:0000313" key="1">
    <source>
        <dbReference type="EMBL" id="MAA23611.1"/>
    </source>
</evidence>
<accession>A0A224Z800</accession>
<proteinExistence type="predicted"/>
<sequence>MSCLRCSLTNSCEHKMSASYNAQVTRVLDVGYPLVAVATGADHSKKSVLLRPSMVAESTSNKRVVGIPYIHCVSHRLKKVGGRYGVNVVSTAANKLGKIFAAVQRKNERVTDKKRTDICFVKHTKYTGCSKLSFVVFLGFGTGKSMKAAIADDLYIQGDAK</sequence>